<dbReference type="EMBL" id="JAUSUG010000005">
    <property type="protein sequence ID" value="MDQ0254340.1"/>
    <property type="molecule type" value="Genomic_DNA"/>
</dbReference>
<dbReference type="SFLD" id="SFLDF00288">
    <property type="entry name" value="HemN-like__clustered_with_nucl"/>
    <property type="match status" value="1"/>
</dbReference>
<keyword evidence="7 9" id="KW-0411">Iron-sulfur</keyword>
<evidence type="ECO:0000256" key="3">
    <source>
        <dbReference type="ARBA" id="ARBA00022617"/>
    </source>
</evidence>
<keyword evidence="6 9" id="KW-0408">Iron</keyword>
<name>A0ABT9ZSY4_9BACI</name>
<evidence type="ECO:0000256" key="2">
    <source>
        <dbReference type="ARBA" id="ARBA00017228"/>
    </source>
</evidence>
<dbReference type="PANTHER" id="PTHR13932:SF5">
    <property type="entry name" value="RADICAL S-ADENOSYL METHIONINE DOMAIN-CONTAINING PROTEIN 1, MITOCHONDRIAL"/>
    <property type="match status" value="1"/>
</dbReference>
<accession>A0ABT9ZSY4</accession>
<keyword evidence="12" id="KW-1185">Reference proteome</keyword>
<sequence>MKRRSVSKMTHAVYVHVPFCEQICHYCDFNKFFLANQPVDEYLSLCEDEIVNTLKAFPTDRISTIYVGGGTPTSLSTDQLYKLLNTIKLYFPLQPELEWTVEVNPGSADLEKLKMMKELGVNRLSIGAQTFDPTLLKQIGRDHHPEDIDKTILLAREVGFTNLSLDLMFGLPNQTMEQLNTTLEKVNTLSIEHVSAYSLKVEEKTVFYQLFKKGKLPLPGEDLEGDMYEELRIHMAKGNFHQYEISNFAKDGYESKHNVTYWDNEYYYGIGAGAHSYVNGTRRINHGPLPKYMEAMKKTGFPFREEHRVTLKEKMEEEMFMGLRKLSGVSMNKFREKFNIEMDEAFSGVISPLVNKGLLLQDGDFLRLTEKGLLLGNEVFEQFLLGE</sequence>
<evidence type="ECO:0000256" key="7">
    <source>
        <dbReference type="ARBA" id="ARBA00023014"/>
    </source>
</evidence>
<dbReference type="SFLD" id="SFLDG01082">
    <property type="entry name" value="B12-binding_domain_containing"/>
    <property type="match status" value="1"/>
</dbReference>
<gene>
    <name evidence="11" type="ORF">J2S74_001715</name>
</gene>
<evidence type="ECO:0000256" key="4">
    <source>
        <dbReference type="ARBA" id="ARBA00022691"/>
    </source>
</evidence>
<dbReference type="InterPro" id="IPR013785">
    <property type="entry name" value="Aldolase_TIM"/>
</dbReference>
<evidence type="ECO:0000259" key="10">
    <source>
        <dbReference type="PROSITE" id="PS51918"/>
    </source>
</evidence>
<proteinExistence type="inferred from homology"/>
<keyword evidence="3 9" id="KW-0349">Heme</keyword>
<comment type="similarity">
    <text evidence="1">Belongs to the anaerobic coproporphyrinogen-III oxidase family. HemW subfamily.</text>
</comment>
<dbReference type="GO" id="GO:0051989">
    <property type="term" value="F:coproporphyrinogen dehydrogenase activity"/>
    <property type="evidence" value="ECO:0007669"/>
    <property type="project" value="UniProtKB-EC"/>
</dbReference>
<dbReference type="SFLD" id="SFLDF00562">
    <property type="entry name" value="HemN-like__clustered_with_heat"/>
    <property type="match status" value="1"/>
</dbReference>
<evidence type="ECO:0000256" key="9">
    <source>
        <dbReference type="RuleBase" id="RU364116"/>
    </source>
</evidence>
<comment type="subcellular location">
    <subcellularLocation>
        <location evidence="9">Cytoplasm</location>
    </subcellularLocation>
</comment>
<evidence type="ECO:0000256" key="6">
    <source>
        <dbReference type="ARBA" id="ARBA00023004"/>
    </source>
</evidence>
<evidence type="ECO:0000256" key="1">
    <source>
        <dbReference type="ARBA" id="ARBA00006100"/>
    </source>
</evidence>
<dbReference type="Gene3D" id="3.20.20.70">
    <property type="entry name" value="Aldolase class I"/>
    <property type="match status" value="1"/>
</dbReference>
<dbReference type="InterPro" id="IPR010723">
    <property type="entry name" value="HemN_C"/>
</dbReference>
<dbReference type="Pfam" id="PF06969">
    <property type="entry name" value="HemN_C"/>
    <property type="match status" value="1"/>
</dbReference>
<dbReference type="Proteomes" id="UP001230005">
    <property type="component" value="Unassembled WGS sequence"/>
</dbReference>
<evidence type="ECO:0000256" key="5">
    <source>
        <dbReference type="ARBA" id="ARBA00022723"/>
    </source>
</evidence>
<comment type="caution">
    <text evidence="11">The sequence shown here is derived from an EMBL/GenBank/DDBJ whole genome shotgun (WGS) entry which is preliminary data.</text>
</comment>
<dbReference type="InterPro" id="IPR034505">
    <property type="entry name" value="Coproporphyrinogen-III_oxidase"/>
</dbReference>
<keyword evidence="5 9" id="KW-0479">Metal-binding</keyword>
<dbReference type="InterPro" id="IPR058240">
    <property type="entry name" value="rSAM_sf"/>
</dbReference>
<dbReference type="SUPFAM" id="SSF102114">
    <property type="entry name" value="Radical SAM enzymes"/>
    <property type="match status" value="1"/>
</dbReference>
<keyword evidence="8 9" id="KW-0143">Chaperone</keyword>
<feature type="domain" description="Radical SAM core" evidence="10">
    <location>
        <begin position="5"/>
        <end position="244"/>
    </location>
</feature>
<organism evidence="11 12">
    <name type="scientific">Evansella vedderi</name>
    <dbReference type="NCBI Taxonomy" id="38282"/>
    <lineage>
        <taxon>Bacteria</taxon>
        <taxon>Bacillati</taxon>
        <taxon>Bacillota</taxon>
        <taxon>Bacilli</taxon>
        <taxon>Bacillales</taxon>
        <taxon>Bacillaceae</taxon>
        <taxon>Evansella</taxon>
    </lineage>
</organism>
<dbReference type="InterPro" id="IPR007197">
    <property type="entry name" value="rSAM"/>
</dbReference>
<evidence type="ECO:0000313" key="12">
    <source>
        <dbReference type="Proteomes" id="UP001230005"/>
    </source>
</evidence>
<evidence type="ECO:0000313" key="11">
    <source>
        <dbReference type="EMBL" id="MDQ0254340.1"/>
    </source>
</evidence>
<reference evidence="11 12" key="1">
    <citation type="submission" date="2023-07" db="EMBL/GenBank/DDBJ databases">
        <title>Genomic Encyclopedia of Type Strains, Phase IV (KMG-IV): sequencing the most valuable type-strain genomes for metagenomic binning, comparative biology and taxonomic classification.</title>
        <authorList>
            <person name="Goeker M."/>
        </authorList>
    </citation>
    <scope>NUCLEOTIDE SEQUENCE [LARGE SCALE GENOMIC DNA]</scope>
    <source>
        <strain evidence="11 12">DSM 9768</strain>
    </source>
</reference>
<dbReference type="InterPro" id="IPR004559">
    <property type="entry name" value="HemW-like"/>
</dbReference>
<dbReference type="InterPro" id="IPR006638">
    <property type="entry name" value="Elp3/MiaA/NifB-like_rSAM"/>
</dbReference>
<dbReference type="Pfam" id="PF04055">
    <property type="entry name" value="Radical_SAM"/>
    <property type="match status" value="1"/>
</dbReference>
<dbReference type="NCBIfam" id="TIGR00539">
    <property type="entry name" value="hemN_rel"/>
    <property type="match status" value="1"/>
</dbReference>
<comment type="function">
    <text evidence="9">Probably acts as a heme chaperone, transferring heme to an unknown acceptor. Binds one molecule of heme per monomer, possibly covalently. Binds 1 [4Fe-4S] cluster. The cluster is coordinated with 3 cysteines and an exchangeable S-adenosyl-L-methionine.</text>
</comment>
<keyword evidence="9" id="KW-0963">Cytoplasm</keyword>
<dbReference type="PANTHER" id="PTHR13932">
    <property type="entry name" value="COPROPORPHYRINIGEN III OXIDASE"/>
    <property type="match status" value="1"/>
</dbReference>
<keyword evidence="11" id="KW-0560">Oxidoreductase</keyword>
<dbReference type="SFLD" id="SFLDG01065">
    <property type="entry name" value="anaerobic_coproporphyrinogen-I"/>
    <property type="match status" value="1"/>
</dbReference>
<evidence type="ECO:0000256" key="8">
    <source>
        <dbReference type="ARBA" id="ARBA00023186"/>
    </source>
</evidence>
<protein>
    <recommendedName>
        <fullName evidence="2 9">Heme chaperone HemW</fullName>
    </recommendedName>
</protein>
<dbReference type="CDD" id="cd01335">
    <property type="entry name" value="Radical_SAM"/>
    <property type="match status" value="1"/>
</dbReference>
<dbReference type="SMART" id="SM00729">
    <property type="entry name" value="Elp3"/>
    <property type="match status" value="1"/>
</dbReference>
<dbReference type="PROSITE" id="PS51918">
    <property type="entry name" value="RADICAL_SAM"/>
    <property type="match status" value="1"/>
</dbReference>
<dbReference type="SFLD" id="SFLDS00029">
    <property type="entry name" value="Radical_SAM"/>
    <property type="match status" value="1"/>
</dbReference>
<keyword evidence="4 9" id="KW-0949">S-adenosyl-L-methionine</keyword>
<keyword evidence="9" id="KW-0004">4Fe-4S</keyword>